<evidence type="ECO:0000313" key="2">
    <source>
        <dbReference type="Proteomes" id="UP000054695"/>
    </source>
</evidence>
<dbReference type="PATRIC" id="fig|447.4.peg.171"/>
<sequence>MSKKQKVNTGQHLIIPNLNKYLKYHNLPIKLDEEGICHALSTLYIQYVLEGKEQEFVEILSFIAQKIPPTTELNVKLFSLVEKIIALQVSDDLSTRNRFSQSNSIEQLEVKGKDLRSIFQIGLKTSRENWAEIIKQIDLKPNEAMRVCSLDHAIAIVRDGNGYKVYDPNNSIVSKRFDDVTKMTKWLSGTAYNFSILPFAWRTTLDMHIDVISTELPSDRTFPDKKALLDKYLTPVQKKLNPKVGGGLYFAMKYDDAEAAEYIFNDSKTQLSEDELSNAGIVAINSDSAKALEKLIHKLQKENKNELLGPFFMLACQNGSYRCFAMLLQGQEIRDLYEEIISDAHEMILKKVFAGLNDHLIGRVMDDVLKKHNANVFTPRLLTDLIDISIKERNYQGVKLIAEKINDLAKKIDDPELRLKFLKKAIKQNDPLMVRVLIEKLKITKDELNCMDISITMINKQNIEIFTTLKKKGYEFSPQAVDLIERKQKNSVGFLKSLGIALISFSEFLLQQSKIKVDNNKLRLFFDFKKKFVDIKLNDTLTQGPQDDPTIKSFSGN</sequence>
<dbReference type="AlphaFoldDB" id="A0A0W0S1F6"/>
<dbReference type="Proteomes" id="UP000054695">
    <property type="component" value="Unassembled WGS sequence"/>
</dbReference>
<comment type="caution">
    <text evidence="1">The sequence shown here is derived from an EMBL/GenBank/DDBJ whole genome shotgun (WGS) entry which is preliminary data.</text>
</comment>
<dbReference type="EMBL" id="LNXU01000002">
    <property type="protein sequence ID" value="KTC77208.1"/>
    <property type="molecule type" value="Genomic_DNA"/>
</dbReference>
<organism evidence="1 2">
    <name type="scientific">Legionella bozemanae</name>
    <name type="common">Fluoribacter bozemanae</name>
    <dbReference type="NCBI Taxonomy" id="447"/>
    <lineage>
        <taxon>Bacteria</taxon>
        <taxon>Pseudomonadati</taxon>
        <taxon>Pseudomonadota</taxon>
        <taxon>Gammaproteobacteria</taxon>
        <taxon>Legionellales</taxon>
        <taxon>Legionellaceae</taxon>
        <taxon>Legionella</taxon>
    </lineage>
</organism>
<accession>A0A0W0S1F6</accession>
<reference evidence="1 2" key="1">
    <citation type="submission" date="2015-11" db="EMBL/GenBank/DDBJ databases">
        <title>Genomic analysis of 38 Legionella species identifies large and diverse effector repertoires.</title>
        <authorList>
            <person name="Burstein D."/>
            <person name="Amaro F."/>
            <person name="Zusman T."/>
            <person name="Lifshitz Z."/>
            <person name="Cohen O."/>
            <person name="Gilbert J.A."/>
            <person name="Pupko T."/>
            <person name="Shuman H.A."/>
            <person name="Segal G."/>
        </authorList>
    </citation>
    <scope>NUCLEOTIDE SEQUENCE [LARGE SCALE GENOMIC DNA]</scope>
    <source>
        <strain evidence="1 2">WIGA</strain>
    </source>
</reference>
<evidence type="ECO:0000313" key="1">
    <source>
        <dbReference type="EMBL" id="KTC77208.1"/>
    </source>
</evidence>
<proteinExistence type="predicted"/>
<dbReference type="RefSeq" id="WP_064115056.1">
    <property type="nucleotide sequence ID" value="NZ_CAAAIY010000003.1"/>
</dbReference>
<gene>
    <name evidence="1" type="ORF">Lboz_0161</name>
</gene>
<keyword evidence="2" id="KW-1185">Reference proteome</keyword>
<name>A0A0W0S1F6_LEGBO</name>
<protein>
    <submittedName>
        <fullName evidence="1">Ankyrin repeat-containing protein</fullName>
    </submittedName>
</protein>
<dbReference type="STRING" id="447.Lboz_0161"/>